<proteinExistence type="predicted"/>
<organism evidence="1 2">
    <name type="scientific">Paraburkholderia rhynchosiae</name>
    <dbReference type="NCBI Taxonomy" id="487049"/>
    <lineage>
        <taxon>Bacteria</taxon>
        <taxon>Pseudomonadati</taxon>
        <taxon>Pseudomonadota</taxon>
        <taxon>Betaproteobacteria</taxon>
        <taxon>Burkholderiales</taxon>
        <taxon>Burkholderiaceae</taxon>
        <taxon>Paraburkholderia</taxon>
    </lineage>
</organism>
<dbReference type="EMBL" id="JAQQDW010000050">
    <property type="protein sequence ID" value="MFM0106245.1"/>
    <property type="molecule type" value="Genomic_DNA"/>
</dbReference>
<evidence type="ECO:0000313" key="1">
    <source>
        <dbReference type="EMBL" id="MFM0106245.1"/>
    </source>
</evidence>
<sequence>MTTHLKVSICLPTCNRPELIVQCIDSCLAQTYANIEIVIGDDSKDERTRRLIAERYQHDSRVRYLKNEPSLGQARNVASLFARASGDRILLIHDDDYLVDNGIERLLMPWQTYPDLDVVFADQYEVDAKGHVDRAASDRLNADFYRTKQAEGLQIPPGRTGLIQMFPNNGWLADARLVKQISYEEQYGMSCDFVFGVKLCLAAKQVYYLNEYVSYYRKTAVSVSANTRGSMAAASVSAYAFLAGLKLDPALEPARRTALRRIVPIVVSVHAKNGAPLSGFRIALGHPFAYKHGFSLRLYYHLMLLARAALKAGPRRMGGAF</sequence>
<evidence type="ECO:0000313" key="2">
    <source>
        <dbReference type="Proteomes" id="UP001629235"/>
    </source>
</evidence>
<accession>A0ACC7NHK1</accession>
<keyword evidence="2" id="KW-1185">Reference proteome</keyword>
<comment type="caution">
    <text evidence="1">The sequence shown here is derived from an EMBL/GenBank/DDBJ whole genome shotgun (WGS) entry which is preliminary data.</text>
</comment>
<dbReference type="Proteomes" id="UP001629235">
    <property type="component" value="Unassembled WGS sequence"/>
</dbReference>
<reference evidence="1 2" key="1">
    <citation type="journal article" date="2024" name="Chem. Sci.">
        <title>Discovery of megapolipeptins by genome mining of a Burkholderiales bacteria collection.</title>
        <authorList>
            <person name="Paulo B.S."/>
            <person name="Recchia M.J.J."/>
            <person name="Lee S."/>
            <person name="Fergusson C.H."/>
            <person name="Romanowski S.B."/>
            <person name="Hernandez A."/>
            <person name="Krull N."/>
            <person name="Liu D.Y."/>
            <person name="Cavanagh H."/>
            <person name="Bos A."/>
            <person name="Gray C.A."/>
            <person name="Murphy B.T."/>
            <person name="Linington R.G."/>
            <person name="Eustaquio A.S."/>
        </authorList>
    </citation>
    <scope>NUCLEOTIDE SEQUENCE [LARGE SCALE GENOMIC DNA]</scope>
    <source>
        <strain evidence="1 2">RL18-126-BIB-B</strain>
    </source>
</reference>
<name>A0ACC7NHK1_9BURK</name>
<gene>
    <name evidence="1" type="ORF">PQR01_22815</name>
</gene>
<protein>
    <submittedName>
        <fullName evidence="1">Glycosyltransferase family 2 protein</fullName>
    </submittedName>
</protein>